<dbReference type="Pfam" id="PF03602">
    <property type="entry name" value="Cons_hypoth95"/>
    <property type="match status" value="1"/>
</dbReference>
<name>A0ABS6DPK9_9MOLU</name>
<proteinExistence type="predicted"/>
<accession>A0ABS6DPK9</accession>
<dbReference type="RefSeq" id="WP_216488671.1">
    <property type="nucleotide sequence ID" value="NZ_JAHMHH010000001.1"/>
</dbReference>
<keyword evidence="1 3" id="KW-0489">Methyltransferase</keyword>
<dbReference type="CDD" id="cd02440">
    <property type="entry name" value="AdoMet_MTases"/>
    <property type="match status" value="1"/>
</dbReference>
<sequence>MLRIVSGKYKNLKIEQPDKKITRASSEKLREAIFSSIQFDLENKTFLDCFGGSGAFGFEAISRGSSEILILEKNSHAFNIIKQNKQKFQSEKINVLNVDTIKFLEKKSNKIWNFVFIDPPYTKKEYYDLCTQNLLNNSFINENSIIILESNFEIKNLDKFELIKQKKYGISFVSYWKITS</sequence>
<evidence type="ECO:0000313" key="3">
    <source>
        <dbReference type="EMBL" id="MBU4692257.1"/>
    </source>
</evidence>
<protein>
    <submittedName>
        <fullName evidence="3">16S rRNA (Guanine(966)-N(2))-methyltransferase RsmD</fullName>
        <ecNumber evidence="3">2.1.1.171</ecNumber>
    </submittedName>
</protein>
<gene>
    <name evidence="3" type="primary">rsmD</name>
    <name evidence="3" type="ORF">KQ875_01435</name>
</gene>
<comment type="caution">
    <text evidence="3">The sequence shown here is derived from an EMBL/GenBank/DDBJ whole genome shotgun (WGS) entry which is preliminary data.</text>
</comment>
<dbReference type="PANTHER" id="PTHR43542:SF1">
    <property type="entry name" value="METHYLTRANSFERASE"/>
    <property type="match status" value="1"/>
</dbReference>
<dbReference type="GO" id="GO:0052913">
    <property type="term" value="F:16S rRNA (guanine(966)-N(2))-methyltransferase activity"/>
    <property type="evidence" value="ECO:0007669"/>
    <property type="project" value="UniProtKB-EC"/>
</dbReference>
<evidence type="ECO:0000313" key="4">
    <source>
        <dbReference type="Proteomes" id="UP000718793"/>
    </source>
</evidence>
<dbReference type="EC" id="2.1.1.171" evidence="3"/>
<dbReference type="EMBL" id="JAHMHH010000001">
    <property type="protein sequence ID" value="MBU4692257.1"/>
    <property type="molecule type" value="Genomic_DNA"/>
</dbReference>
<dbReference type="PIRSF" id="PIRSF004553">
    <property type="entry name" value="CHP00095"/>
    <property type="match status" value="1"/>
</dbReference>
<dbReference type="Proteomes" id="UP000718793">
    <property type="component" value="Unassembled WGS sequence"/>
</dbReference>
<dbReference type="InterPro" id="IPR004398">
    <property type="entry name" value="RNA_MeTrfase_RsmD"/>
</dbReference>
<keyword evidence="2 3" id="KW-0808">Transferase</keyword>
<organism evidence="3 4">
    <name type="scientific">Mycoplasma zalophi</name>
    <dbReference type="NCBI Taxonomy" id="191287"/>
    <lineage>
        <taxon>Bacteria</taxon>
        <taxon>Bacillati</taxon>
        <taxon>Mycoplasmatota</taxon>
        <taxon>Mollicutes</taxon>
        <taxon>Mycoplasmataceae</taxon>
        <taxon>Mycoplasma</taxon>
    </lineage>
</organism>
<reference evidence="3" key="1">
    <citation type="submission" date="2021-06" db="EMBL/GenBank/DDBJ databases">
        <title>Novel Mycoplasma species detected in California sea lions (Zalophus californianus) from the USA.</title>
        <authorList>
            <person name="Volokhov D.V."/>
            <person name="Furtak V.A."/>
            <person name="Zagorodnyaya T.A."/>
        </authorList>
    </citation>
    <scope>NUCLEOTIDE SEQUENCE [LARGE SCALE GENOMIC DNA]</scope>
    <source>
        <strain evidence="3">CSL 5346</strain>
    </source>
</reference>
<keyword evidence="4" id="KW-1185">Reference proteome</keyword>
<dbReference type="PANTHER" id="PTHR43542">
    <property type="entry name" value="METHYLTRANSFERASE"/>
    <property type="match status" value="1"/>
</dbReference>
<evidence type="ECO:0000256" key="1">
    <source>
        <dbReference type="ARBA" id="ARBA00022603"/>
    </source>
</evidence>
<evidence type="ECO:0000256" key="2">
    <source>
        <dbReference type="ARBA" id="ARBA00022679"/>
    </source>
</evidence>
<dbReference type="NCBIfam" id="TIGR00095">
    <property type="entry name" value="16S rRNA (guanine(966)-N(2))-methyltransferase RsmD"/>
    <property type="match status" value="1"/>
</dbReference>